<dbReference type="SMART" id="SM00256">
    <property type="entry name" value="FBOX"/>
    <property type="match status" value="1"/>
</dbReference>
<dbReference type="SUPFAM" id="SSF81383">
    <property type="entry name" value="F-box domain"/>
    <property type="match status" value="1"/>
</dbReference>
<gene>
    <name evidence="2" type="ORF">OBBRIDRAFT_829261</name>
</gene>
<evidence type="ECO:0000313" key="2">
    <source>
        <dbReference type="EMBL" id="OCH84805.1"/>
    </source>
</evidence>
<reference evidence="2 3" key="1">
    <citation type="submission" date="2016-07" db="EMBL/GenBank/DDBJ databases">
        <title>Draft genome of the white-rot fungus Obba rivulosa 3A-2.</title>
        <authorList>
            <consortium name="DOE Joint Genome Institute"/>
            <person name="Miettinen O."/>
            <person name="Riley R."/>
            <person name="Acob R."/>
            <person name="Barry K."/>
            <person name="Cullen D."/>
            <person name="De Vries R."/>
            <person name="Hainaut M."/>
            <person name="Hatakka A."/>
            <person name="Henrissat B."/>
            <person name="Hilden K."/>
            <person name="Kuo R."/>
            <person name="Labutti K."/>
            <person name="Lipzen A."/>
            <person name="Makela M.R."/>
            <person name="Sandor L."/>
            <person name="Spatafora J.W."/>
            <person name="Grigoriev I.V."/>
            <person name="Hibbett D.S."/>
        </authorList>
    </citation>
    <scope>NUCLEOTIDE SEQUENCE [LARGE SCALE GENOMIC DNA]</scope>
    <source>
        <strain evidence="2 3">3A-2</strain>
    </source>
</reference>
<evidence type="ECO:0000313" key="3">
    <source>
        <dbReference type="Proteomes" id="UP000250043"/>
    </source>
</evidence>
<dbReference type="EMBL" id="KV722632">
    <property type="protein sequence ID" value="OCH84805.1"/>
    <property type="molecule type" value="Genomic_DNA"/>
</dbReference>
<dbReference type="Pfam" id="PF00646">
    <property type="entry name" value="F-box"/>
    <property type="match status" value="1"/>
</dbReference>
<keyword evidence="3" id="KW-1185">Reference proteome</keyword>
<protein>
    <recommendedName>
        <fullName evidence="1">F-box domain-containing protein</fullName>
    </recommendedName>
</protein>
<sequence length="541" mass="62049">MYRKRTVRPVPGSRQTRLVWHVRGKKGSLKELPNMPLEIVFEIFSHLGPGDLINLIRTSKDLRRLLLRRSSEFIWKAAHGNVGLPECPPGLSEPALANLVYSPHCHICFKNNIRSITWEFWIRCCHDCKERLPSYSRSIPREIIPPEYSYWSILPHITLPSGVVVIYPPHLRCFIMMWNAAGGDAEKQQQVLKQQMIFTKKNMYELQMPFIWWQNNEAERRAEELVEIRYPRFDAVACKLRELGYANELSYATCSERIRKHPLVRGSSKLTERAWAKMSGTLIAVMEEERAAVLKHERTIRIQNRYGLLTAKLAEYGVHDKTSGTCHPRPADLALMPEFQRCIDSSDATTTDDAVLALFQQLPIFSERWLSHIKSDLACMISTSVEVLGSADVCALAVAWLECSFCSQRLRFEEAITSPCIRGCIDGKRCDVCFCREQKTWYERIIEGRYDTGGSPWCIHRLYSPPLIDKAIRVIRAFGQNPSLTTAQDMDFLGGRVGCVCTRCYAVMQPTVFKTWREAIIEPACERPEWVLISAGKRTDS</sequence>
<dbReference type="CDD" id="cd09917">
    <property type="entry name" value="F-box_SF"/>
    <property type="match status" value="1"/>
</dbReference>
<dbReference type="OrthoDB" id="2322499at2759"/>
<evidence type="ECO:0000259" key="1">
    <source>
        <dbReference type="PROSITE" id="PS50181"/>
    </source>
</evidence>
<proteinExistence type="predicted"/>
<organism evidence="2 3">
    <name type="scientific">Obba rivulosa</name>
    <dbReference type="NCBI Taxonomy" id="1052685"/>
    <lineage>
        <taxon>Eukaryota</taxon>
        <taxon>Fungi</taxon>
        <taxon>Dikarya</taxon>
        <taxon>Basidiomycota</taxon>
        <taxon>Agaricomycotina</taxon>
        <taxon>Agaricomycetes</taxon>
        <taxon>Polyporales</taxon>
        <taxon>Gelatoporiaceae</taxon>
        <taxon>Obba</taxon>
    </lineage>
</organism>
<dbReference type="PROSITE" id="PS50181">
    <property type="entry name" value="FBOX"/>
    <property type="match status" value="1"/>
</dbReference>
<accession>A0A8E2DEG4</accession>
<dbReference type="InterPro" id="IPR001810">
    <property type="entry name" value="F-box_dom"/>
</dbReference>
<dbReference type="Proteomes" id="UP000250043">
    <property type="component" value="Unassembled WGS sequence"/>
</dbReference>
<dbReference type="InterPro" id="IPR036047">
    <property type="entry name" value="F-box-like_dom_sf"/>
</dbReference>
<name>A0A8E2DEG4_9APHY</name>
<feature type="domain" description="F-box" evidence="1">
    <location>
        <begin position="29"/>
        <end position="78"/>
    </location>
</feature>
<dbReference type="AlphaFoldDB" id="A0A8E2DEG4"/>